<comment type="catalytic activity">
    <reaction evidence="3">
        <text>2 GTP = 3',3'-c-di-GMP + 2 diphosphate</text>
        <dbReference type="Rhea" id="RHEA:24898"/>
        <dbReference type="ChEBI" id="CHEBI:33019"/>
        <dbReference type="ChEBI" id="CHEBI:37565"/>
        <dbReference type="ChEBI" id="CHEBI:58805"/>
        <dbReference type="EC" id="2.7.7.65"/>
    </reaction>
</comment>
<comment type="cofactor">
    <cofactor evidence="1">
        <name>Mg(2+)</name>
        <dbReference type="ChEBI" id="CHEBI:18420"/>
    </cofactor>
</comment>
<comment type="caution">
    <text evidence="6">The sequence shown here is derived from an EMBL/GenBank/DDBJ whole genome shotgun (WGS) entry which is preliminary data.</text>
</comment>
<feature type="coiled-coil region" evidence="4">
    <location>
        <begin position="312"/>
        <end position="339"/>
    </location>
</feature>
<evidence type="ECO:0000313" key="6">
    <source>
        <dbReference type="EMBL" id="KAA0873702.1"/>
    </source>
</evidence>
<dbReference type="CDD" id="cd01949">
    <property type="entry name" value="GGDEF"/>
    <property type="match status" value="1"/>
</dbReference>
<dbReference type="GO" id="GO:0052621">
    <property type="term" value="F:diguanylate cyclase activity"/>
    <property type="evidence" value="ECO:0007669"/>
    <property type="project" value="UniProtKB-EC"/>
</dbReference>
<dbReference type="AlphaFoldDB" id="A0A5A9VZG0"/>
<keyword evidence="7" id="KW-1185">Reference proteome</keyword>
<evidence type="ECO:0000256" key="1">
    <source>
        <dbReference type="ARBA" id="ARBA00001946"/>
    </source>
</evidence>
<dbReference type="InterPro" id="IPR000160">
    <property type="entry name" value="GGDEF_dom"/>
</dbReference>
<dbReference type="OrthoDB" id="9812260at2"/>
<dbReference type="NCBIfam" id="TIGR00254">
    <property type="entry name" value="GGDEF"/>
    <property type="match status" value="1"/>
</dbReference>
<evidence type="ECO:0000256" key="3">
    <source>
        <dbReference type="ARBA" id="ARBA00034247"/>
    </source>
</evidence>
<evidence type="ECO:0000259" key="5">
    <source>
        <dbReference type="PROSITE" id="PS50887"/>
    </source>
</evidence>
<dbReference type="EMBL" id="SMRS01000009">
    <property type="protein sequence ID" value="KAA0873702.1"/>
    <property type="molecule type" value="Genomic_DNA"/>
</dbReference>
<protein>
    <recommendedName>
        <fullName evidence="2">diguanylate cyclase</fullName>
        <ecNumber evidence="2">2.7.7.65</ecNumber>
    </recommendedName>
</protein>
<gene>
    <name evidence="6" type="ORF">E1H14_11660</name>
</gene>
<dbReference type="EC" id="2.7.7.65" evidence="2"/>
<evidence type="ECO:0000256" key="4">
    <source>
        <dbReference type="SAM" id="Coils"/>
    </source>
</evidence>
<feature type="domain" description="GGDEF" evidence="5">
    <location>
        <begin position="384"/>
        <end position="515"/>
    </location>
</feature>
<dbReference type="PANTHER" id="PTHR45138">
    <property type="entry name" value="REGULATORY COMPONENTS OF SENSORY TRANSDUCTION SYSTEM"/>
    <property type="match status" value="1"/>
</dbReference>
<dbReference type="InterPro" id="IPR043128">
    <property type="entry name" value="Rev_trsase/Diguanyl_cyclase"/>
</dbReference>
<reference evidence="6 7" key="1">
    <citation type="submission" date="2019-03" db="EMBL/GenBank/DDBJ databases">
        <title>Nitrincola sp. nov. isolated from an Indian soda lake.</title>
        <authorList>
            <person name="Joshi A."/>
            <person name="Thite S.V."/>
            <person name="Joseph N."/>
            <person name="Dhotre D."/>
            <person name="Moorthy M."/>
            <person name="Shouche Y.S."/>
        </authorList>
    </citation>
    <scope>NUCLEOTIDE SEQUENCE [LARGE SCALE GENOMIC DNA]</scope>
    <source>
        <strain evidence="6 7">MEB193</strain>
    </source>
</reference>
<dbReference type="PANTHER" id="PTHR45138:SF9">
    <property type="entry name" value="DIGUANYLATE CYCLASE DGCM-RELATED"/>
    <property type="match status" value="1"/>
</dbReference>
<dbReference type="Pfam" id="PF00990">
    <property type="entry name" value="GGDEF"/>
    <property type="match status" value="1"/>
</dbReference>
<name>A0A5A9VZG0_9GAMM</name>
<dbReference type="SUPFAM" id="SSF55073">
    <property type="entry name" value="Nucleotide cyclase"/>
    <property type="match status" value="1"/>
</dbReference>
<dbReference type="InterPro" id="IPR050469">
    <property type="entry name" value="Diguanylate_Cyclase"/>
</dbReference>
<keyword evidence="4" id="KW-0175">Coiled coil</keyword>
<dbReference type="Proteomes" id="UP000325302">
    <property type="component" value="Unassembled WGS sequence"/>
</dbReference>
<accession>A0A5A9VZG0</accession>
<dbReference type="SMART" id="SM00267">
    <property type="entry name" value="GGDEF"/>
    <property type="match status" value="1"/>
</dbReference>
<sequence>MAAANDEYRHKYKVLVKELEQQEQYSSRLLEQLSQIVAVLSLGLQGQDKTLDALLLRLQSAMSDVEIGRLRALLKELELQIKQLDTSRHAHTQELEEVLQAWLKLIESSSPELDLSSLSQARQLLPEAADKLYLLAPFISQLLDWTHPQTASTSVSASAQNLSVSEEPAELSTLICAQLIELLEHLNLPRERSESAQELVQRLDANPPLQAVPELLAEVVSLVRMSGISMADNFEDYLLSLNQQLSYVQQFLTQAQKDELSAVQQHQDLDRRVRKDVKAIHTSVKQSNDLDALKLSVTRQLSSIIKTMNHYRDQESQREQALQTRYEQLLEKVQLMESEACEVKNRIEEEQRKARTDHLTGLPNRIAYQDQVLSELERWRRYQTPFTLCVADLDHFKKINDDYGHLAGDKVLRLVAKTLRGQLRTTDFICRFGGEEFVLIFPSTHLEDARLAAEKLRLAVESSPFNFQGEPVHVTMSFGISQVRPGDTPETVFGRADKMLYKAKHQGRNQTAIDV</sequence>
<evidence type="ECO:0000256" key="2">
    <source>
        <dbReference type="ARBA" id="ARBA00012528"/>
    </source>
</evidence>
<dbReference type="InterPro" id="IPR048516">
    <property type="entry name" value="DGCcoil"/>
</dbReference>
<dbReference type="InterPro" id="IPR029787">
    <property type="entry name" value="Nucleotide_cyclase"/>
</dbReference>
<organism evidence="6 7">
    <name type="scientific">Nitrincola tapanii</name>
    <dbReference type="NCBI Taxonomy" id="1708751"/>
    <lineage>
        <taxon>Bacteria</taxon>
        <taxon>Pseudomonadati</taxon>
        <taxon>Pseudomonadota</taxon>
        <taxon>Gammaproteobacteria</taxon>
        <taxon>Oceanospirillales</taxon>
        <taxon>Oceanospirillaceae</taxon>
        <taxon>Nitrincola</taxon>
    </lineage>
</organism>
<dbReference type="Pfam" id="PF20975">
    <property type="entry name" value="DGCcoil"/>
    <property type="match status" value="1"/>
</dbReference>
<dbReference type="RefSeq" id="WP_149391661.1">
    <property type="nucleotide sequence ID" value="NZ_SMRS01000009.1"/>
</dbReference>
<feature type="coiled-coil region" evidence="4">
    <location>
        <begin position="67"/>
        <end position="94"/>
    </location>
</feature>
<evidence type="ECO:0000313" key="7">
    <source>
        <dbReference type="Proteomes" id="UP000325302"/>
    </source>
</evidence>
<dbReference type="Gene3D" id="3.30.70.270">
    <property type="match status" value="1"/>
</dbReference>
<dbReference type="PROSITE" id="PS50887">
    <property type="entry name" value="GGDEF"/>
    <property type="match status" value="1"/>
</dbReference>
<proteinExistence type="predicted"/>
<dbReference type="FunFam" id="3.30.70.270:FF:000001">
    <property type="entry name" value="Diguanylate cyclase domain protein"/>
    <property type="match status" value="1"/>
</dbReference>